<sequence length="251" mass="26669">MMLDGKTAVVTGGASGIGRAIARTYADHGANVVIGDCRREPRRGGPRTEDLINDSGGDAIFEDADVTQLDDVVDLVDTAATEYGSVDIMVNNAGILRQTLLHETSPEDWRELMRINVDGVYHGTKAALDHMLEQSSGSIVNVSSISGQIGRAQAPAYCTSKGAVTMMTRQNAIDYGPEGIRVNAVGPGGTLTAMVHEVMSEERQSYLEDATPLRRLAEPEEIADVATFLASDMASYVNGHVLIADGGFSIV</sequence>
<dbReference type="NCBIfam" id="NF005559">
    <property type="entry name" value="PRK07231.1"/>
    <property type="match status" value="1"/>
</dbReference>
<dbReference type="CDD" id="cd05233">
    <property type="entry name" value="SDR_c"/>
    <property type="match status" value="1"/>
</dbReference>
<comment type="caution">
    <text evidence="2">The sequence shown here is derived from an EMBL/GenBank/DDBJ whole genome shotgun (WGS) entry which is preliminary data.</text>
</comment>
<name>A0A8J7YC49_9EURY</name>
<dbReference type="PANTHER" id="PTHR42760">
    <property type="entry name" value="SHORT-CHAIN DEHYDROGENASES/REDUCTASES FAMILY MEMBER"/>
    <property type="match status" value="1"/>
</dbReference>
<reference evidence="2 3" key="1">
    <citation type="submission" date="2021-06" db="EMBL/GenBank/DDBJ databases">
        <title>New haloarchaea isolates fom saline soil.</title>
        <authorList>
            <person name="Duran-Viseras A."/>
            <person name="Sanchez-Porro C.S."/>
            <person name="Ventosa A."/>
        </authorList>
    </citation>
    <scope>NUCLEOTIDE SEQUENCE [LARGE SCALE GENOMIC DNA]</scope>
    <source>
        <strain evidence="2 3">JCM 183640</strain>
    </source>
</reference>
<evidence type="ECO:0000313" key="3">
    <source>
        <dbReference type="Proteomes" id="UP000766550"/>
    </source>
</evidence>
<dbReference type="AlphaFoldDB" id="A0A8J7YC49"/>
<evidence type="ECO:0000259" key="1">
    <source>
        <dbReference type="SMART" id="SM00822"/>
    </source>
</evidence>
<keyword evidence="3" id="KW-1185">Reference proteome</keyword>
<feature type="domain" description="Ketoreductase" evidence="1">
    <location>
        <begin position="6"/>
        <end position="188"/>
    </location>
</feature>
<protein>
    <submittedName>
        <fullName evidence="2">SDR family oxidoreductase</fullName>
    </submittedName>
</protein>
<proteinExistence type="predicted"/>
<organism evidence="2 3">
    <name type="scientific">Haloarcula limicola</name>
    <dbReference type="NCBI Taxonomy" id="1429915"/>
    <lineage>
        <taxon>Archaea</taxon>
        <taxon>Methanobacteriati</taxon>
        <taxon>Methanobacteriota</taxon>
        <taxon>Stenosarchaea group</taxon>
        <taxon>Halobacteria</taxon>
        <taxon>Halobacteriales</taxon>
        <taxon>Haloarculaceae</taxon>
        <taxon>Haloarcula</taxon>
    </lineage>
</organism>
<dbReference type="EMBL" id="JAHQXF010000002">
    <property type="protein sequence ID" value="MBV0925159.1"/>
    <property type="molecule type" value="Genomic_DNA"/>
</dbReference>
<dbReference type="GO" id="GO:0016616">
    <property type="term" value="F:oxidoreductase activity, acting on the CH-OH group of donors, NAD or NADP as acceptor"/>
    <property type="evidence" value="ECO:0007669"/>
    <property type="project" value="TreeGrafter"/>
</dbReference>
<dbReference type="SMART" id="SM00822">
    <property type="entry name" value="PKS_KR"/>
    <property type="match status" value="1"/>
</dbReference>
<dbReference type="Proteomes" id="UP000766550">
    <property type="component" value="Unassembled WGS sequence"/>
</dbReference>
<dbReference type="PANTHER" id="PTHR42760:SF124">
    <property type="entry name" value="SHORT-CHAIN DEHYDROGENASE_REDUCTASE"/>
    <property type="match status" value="1"/>
</dbReference>
<gene>
    <name evidence="2" type="ORF">KTS45_13220</name>
</gene>
<dbReference type="InterPro" id="IPR057326">
    <property type="entry name" value="KR_dom"/>
</dbReference>
<dbReference type="OrthoDB" id="7442at2157"/>
<evidence type="ECO:0000313" key="2">
    <source>
        <dbReference type="EMBL" id="MBV0925159.1"/>
    </source>
</evidence>
<dbReference type="InterPro" id="IPR002347">
    <property type="entry name" value="SDR_fam"/>
</dbReference>
<dbReference type="Pfam" id="PF13561">
    <property type="entry name" value="adh_short_C2"/>
    <property type="match status" value="1"/>
</dbReference>
<accession>A0A8J7YC49</accession>
<dbReference type="FunFam" id="3.40.50.720:FF:000084">
    <property type="entry name" value="Short-chain dehydrogenase reductase"/>
    <property type="match status" value="1"/>
</dbReference>